<sequence length="84" mass="10543">MILLCFMHHRHRIKEVFLMMKQMINIKNHSRRMLFSRNCFIIHFLRFHRFLLFVGTVLFLWYTKRINKELQLYIFSVGLSFPFF</sequence>
<proteinExistence type="predicted"/>
<dbReference type="Proteomes" id="UP000000226">
    <property type="component" value="Chromosome 8"/>
</dbReference>
<evidence type="ECO:0000313" key="1">
    <source>
        <dbReference type="EMBL" id="ESW13186.1"/>
    </source>
</evidence>
<dbReference type="EMBL" id="CM002295">
    <property type="protein sequence ID" value="ESW13186.1"/>
    <property type="molecule type" value="Genomic_DNA"/>
</dbReference>
<dbReference type="AlphaFoldDB" id="V7B9R0"/>
<evidence type="ECO:0000313" key="2">
    <source>
        <dbReference type="Proteomes" id="UP000000226"/>
    </source>
</evidence>
<gene>
    <name evidence="1" type="ORF">PHAVU_008G174800g</name>
</gene>
<organism evidence="1 2">
    <name type="scientific">Phaseolus vulgaris</name>
    <name type="common">Kidney bean</name>
    <name type="synonym">French bean</name>
    <dbReference type="NCBI Taxonomy" id="3885"/>
    <lineage>
        <taxon>Eukaryota</taxon>
        <taxon>Viridiplantae</taxon>
        <taxon>Streptophyta</taxon>
        <taxon>Embryophyta</taxon>
        <taxon>Tracheophyta</taxon>
        <taxon>Spermatophyta</taxon>
        <taxon>Magnoliopsida</taxon>
        <taxon>eudicotyledons</taxon>
        <taxon>Gunneridae</taxon>
        <taxon>Pentapetalae</taxon>
        <taxon>rosids</taxon>
        <taxon>fabids</taxon>
        <taxon>Fabales</taxon>
        <taxon>Fabaceae</taxon>
        <taxon>Papilionoideae</taxon>
        <taxon>50 kb inversion clade</taxon>
        <taxon>NPAAA clade</taxon>
        <taxon>indigoferoid/millettioid clade</taxon>
        <taxon>Phaseoleae</taxon>
        <taxon>Phaseolus</taxon>
    </lineage>
</organism>
<protein>
    <submittedName>
        <fullName evidence="1">Uncharacterized protein</fullName>
    </submittedName>
</protein>
<keyword evidence="2" id="KW-1185">Reference proteome</keyword>
<dbReference type="Gramene" id="ESW13186">
    <property type="protein sequence ID" value="ESW13186"/>
    <property type="gene ID" value="PHAVU_008G174800g"/>
</dbReference>
<name>V7B9R0_PHAVU</name>
<reference evidence="2" key="1">
    <citation type="journal article" date="2014" name="Nat. Genet.">
        <title>A reference genome for common bean and genome-wide analysis of dual domestications.</title>
        <authorList>
            <person name="Schmutz J."/>
            <person name="McClean P.E."/>
            <person name="Mamidi S."/>
            <person name="Wu G.A."/>
            <person name="Cannon S.B."/>
            <person name="Grimwood J."/>
            <person name="Jenkins J."/>
            <person name="Shu S."/>
            <person name="Song Q."/>
            <person name="Chavarro C."/>
            <person name="Torres-Torres M."/>
            <person name="Geffroy V."/>
            <person name="Moghaddam S.M."/>
            <person name="Gao D."/>
            <person name="Abernathy B."/>
            <person name="Barry K."/>
            <person name="Blair M."/>
            <person name="Brick M.A."/>
            <person name="Chovatia M."/>
            <person name="Gepts P."/>
            <person name="Goodstein D.M."/>
            <person name="Gonzales M."/>
            <person name="Hellsten U."/>
            <person name="Hyten D.L."/>
            <person name="Jia G."/>
            <person name="Kelly J.D."/>
            <person name="Kudrna D."/>
            <person name="Lee R."/>
            <person name="Richard M.M."/>
            <person name="Miklas P.N."/>
            <person name="Osorno J.M."/>
            <person name="Rodrigues J."/>
            <person name="Thareau V."/>
            <person name="Urrea C.A."/>
            <person name="Wang M."/>
            <person name="Yu Y."/>
            <person name="Zhang M."/>
            <person name="Wing R.A."/>
            <person name="Cregan P.B."/>
            <person name="Rokhsar D.S."/>
            <person name="Jackson S.A."/>
        </authorList>
    </citation>
    <scope>NUCLEOTIDE SEQUENCE [LARGE SCALE GENOMIC DNA]</scope>
    <source>
        <strain evidence="2">cv. G19833</strain>
    </source>
</reference>
<accession>V7B9R0</accession>